<sequence length="363" mass="41391">MMRRKITITQLFSIFLLSTGFSNHVILTPLLIGSAGRDSWLSVIAGYLFMLLFSILLVYVIQRFQEKSCLEWLSANVGKATSRLIAFFLLVYLFVTGWTSIEETINWTSETYLFNTPALVLAIGFLLPSFFIAYNHLNVLAICAGMILPFVILLGVFVSIGTMTDKNYDLITPILVENNWQDVFHGAVYVIGSGVEIFLFIFLQHEIRRKIKFLHLVLMNTFLAGLTAGPLIGSIAIFGVHEAKNIRYPSFFQWRLLRIGDYFNHVDFLAIYQWSAGNLLRVALVLYLITQLLSIKEKKNRILVQLCICLMFIILILLPISNETFLSFLHLYYFIGAAFGCLLTGGIALFIKFSRKRMKENET</sequence>
<evidence type="ECO:0000313" key="9">
    <source>
        <dbReference type="EMBL" id="MCM3713306.1"/>
    </source>
</evidence>
<dbReference type="EMBL" id="JAMBOL010000002">
    <property type="protein sequence ID" value="MCM3713306.1"/>
    <property type="molecule type" value="Genomic_DNA"/>
</dbReference>
<comment type="caution">
    <text evidence="9">The sequence shown here is derived from an EMBL/GenBank/DDBJ whole genome shotgun (WGS) entry which is preliminary data.</text>
</comment>
<gene>
    <name evidence="9" type="ORF">M3202_04350</name>
</gene>
<evidence type="ECO:0000256" key="4">
    <source>
        <dbReference type="ARBA" id="ARBA00022544"/>
    </source>
</evidence>
<feature type="transmembrane region" description="Helical" evidence="8">
    <location>
        <begin position="183"/>
        <end position="203"/>
    </location>
</feature>
<keyword evidence="3" id="KW-0813">Transport</keyword>
<feature type="transmembrane region" description="Helical" evidence="8">
    <location>
        <begin position="41"/>
        <end position="61"/>
    </location>
</feature>
<comment type="similarity">
    <text evidence="2">Belongs to the amino acid-polyamine-organocation (APC) superfamily. Spore germination protein (SGP) (TC 2.A.3.9) family.</text>
</comment>
<reference evidence="9" key="1">
    <citation type="submission" date="2022-05" db="EMBL/GenBank/DDBJ databases">
        <title>Comparative Genomics of Spacecraft Associated Microbes.</title>
        <authorList>
            <person name="Tran M.T."/>
            <person name="Wright A."/>
            <person name="Seuylemezian A."/>
            <person name="Eisen J."/>
            <person name="Coil D."/>
        </authorList>
    </citation>
    <scope>NUCLEOTIDE SEQUENCE</scope>
    <source>
        <strain evidence="9">214.1.1</strain>
    </source>
</reference>
<feature type="transmembrane region" description="Helical" evidence="8">
    <location>
        <begin position="332"/>
        <end position="351"/>
    </location>
</feature>
<keyword evidence="6 8" id="KW-1133">Transmembrane helix</keyword>
<dbReference type="NCBIfam" id="TIGR00912">
    <property type="entry name" value="2A0309"/>
    <property type="match status" value="1"/>
</dbReference>
<dbReference type="PANTHER" id="PTHR34975:SF2">
    <property type="entry name" value="SPORE GERMINATION PROTEIN A2"/>
    <property type="match status" value="1"/>
</dbReference>
<proteinExistence type="inferred from homology"/>
<evidence type="ECO:0000256" key="1">
    <source>
        <dbReference type="ARBA" id="ARBA00004141"/>
    </source>
</evidence>
<dbReference type="InterPro" id="IPR004761">
    <property type="entry name" value="Spore_GerAB"/>
</dbReference>
<evidence type="ECO:0000256" key="7">
    <source>
        <dbReference type="ARBA" id="ARBA00023136"/>
    </source>
</evidence>
<feature type="transmembrane region" description="Helical" evidence="8">
    <location>
        <begin position="113"/>
        <end position="132"/>
    </location>
</feature>
<evidence type="ECO:0000256" key="6">
    <source>
        <dbReference type="ARBA" id="ARBA00022989"/>
    </source>
</evidence>
<organism evidence="9 10">
    <name type="scientific">Halalkalibacter oceani</name>
    <dbReference type="NCBI Taxonomy" id="1653776"/>
    <lineage>
        <taxon>Bacteria</taxon>
        <taxon>Bacillati</taxon>
        <taxon>Bacillota</taxon>
        <taxon>Bacilli</taxon>
        <taxon>Bacillales</taxon>
        <taxon>Bacillaceae</taxon>
        <taxon>Halalkalibacter</taxon>
    </lineage>
</organism>
<name>A0A9X2DM66_9BACI</name>
<dbReference type="PANTHER" id="PTHR34975">
    <property type="entry name" value="SPORE GERMINATION PROTEIN A2"/>
    <property type="match status" value="1"/>
</dbReference>
<evidence type="ECO:0000256" key="3">
    <source>
        <dbReference type="ARBA" id="ARBA00022448"/>
    </source>
</evidence>
<keyword evidence="4" id="KW-0309">Germination</keyword>
<dbReference type="RefSeq" id="WP_251222113.1">
    <property type="nucleotide sequence ID" value="NZ_JAMBOL010000002.1"/>
</dbReference>
<evidence type="ECO:0000256" key="8">
    <source>
        <dbReference type="SAM" id="Phobius"/>
    </source>
</evidence>
<dbReference type="GO" id="GO:0009847">
    <property type="term" value="P:spore germination"/>
    <property type="evidence" value="ECO:0007669"/>
    <property type="project" value="InterPro"/>
</dbReference>
<accession>A0A9X2DM66</accession>
<keyword evidence="5 8" id="KW-0812">Transmembrane</keyword>
<evidence type="ECO:0000256" key="2">
    <source>
        <dbReference type="ARBA" id="ARBA00007998"/>
    </source>
</evidence>
<feature type="transmembrane region" description="Helical" evidence="8">
    <location>
        <begin position="215"/>
        <end position="240"/>
    </location>
</feature>
<feature type="transmembrane region" description="Helical" evidence="8">
    <location>
        <begin position="82"/>
        <end position="101"/>
    </location>
</feature>
<dbReference type="AlphaFoldDB" id="A0A9X2DM66"/>
<protein>
    <submittedName>
        <fullName evidence="9">Endospore germination permease</fullName>
    </submittedName>
</protein>
<evidence type="ECO:0000313" key="10">
    <source>
        <dbReference type="Proteomes" id="UP001139179"/>
    </source>
</evidence>
<keyword evidence="7 8" id="KW-0472">Membrane</keyword>
<feature type="transmembrane region" description="Helical" evidence="8">
    <location>
        <begin position="271"/>
        <end position="290"/>
    </location>
</feature>
<feature type="transmembrane region" description="Helical" evidence="8">
    <location>
        <begin position="139"/>
        <end position="163"/>
    </location>
</feature>
<keyword evidence="10" id="KW-1185">Reference proteome</keyword>
<comment type="subcellular location">
    <subcellularLocation>
        <location evidence="1">Membrane</location>
        <topology evidence="1">Multi-pass membrane protein</topology>
    </subcellularLocation>
</comment>
<evidence type="ECO:0000256" key="5">
    <source>
        <dbReference type="ARBA" id="ARBA00022692"/>
    </source>
</evidence>
<dbReference type="GO" id="GO:0016020">
    <property type="term" value="C:membrane"/>
    <property type="evidence" value="ECO:0007669"/>
    <property type="project" value="UniProtKB-SubCell"/>
</dbReference>
<dbReference type="Pfam" id="PF03845">
    <property type="entry name" value="Spore_permease"/>
    <property type="match status" value="1"/>
</dbReference>
<feature type="transmembrane region" description="Helical" evidence="8">
    <location>
        <begin position="302"/>
        <end position="320"/>
    </location>
</feature>
<dbReference type="Proteomes" id="UP001139179">
    <property type="component" value="Unassembled WGS sequence"/>
</dbReference>